<evidence type="ECO:0000313" key="5">
    <source>
        <dbReference type="EMBL" id="KAK2706385.1"/>
    </source>
</evidence>
<feature type="region of interest" description="Disordered" evidence="1">
    <location>
        <begin position="333"/>
        <end position="367"/>
    </location>
</feature>
<feature type="compositionally biased region" description="Polar residues" evidence="1">
    <location>
        <begin position="34"/>
        <end position="59"/>
    </location>
</feature>
<evidence type="ECO:0000259" key="4">
    <source>
        <dbReference type="PROSITE" id="PS50132"/>
    </source>
</evidence>
<protein>
    <submittedName>
        <fullName evidence="5">Uncharacterized protein</fullName>
    </submittedName>
</protein>
<dbReference type="SUPFAM" id="SSF48097">
    <property type="entry name" value="Regulator of G-protein signaling, RGS"/>
    <property type="match status" value="1"/>
</dbReference>
<dbReference type="GO" id="GO:0005634">
    <property type="term" value="C:nucleus"/>
    <property type="evidence" value="ECO:0007669"/>
    <property type="project" value="TreeGrafter"/>
</dbReference>
<feature type="domain" description="RGS" evidence="4">
    <location>
        <begin position="1063"/>
        <end position="1183"/>
    </location>
</feature>
<dbReference type="Proteomes" id="UP001187531">
    <property type="component" value="Unassembled WGS sequence"/>
</dbReference>
<dbReference type="AlphaFoldDB" id="A0AA88HC80"/>
<reference evidence="5" key="1">
    <citation type="submission" date="2023-07" db="EMBL/GenBank/DDBJ databases">
        <title>Chromosome-level genome assembly of Artemia franciscana.</title>
        <authorList>
            <person name="Jo E."/>
        </authorList>
    </citation>
    <scope>NUCLEOTIDE SEQUENCE</scope>
    <source>
        <tissue evidence="5">Whole body</tissue>
    </source>
</reference>
<name>A0AA88HC80_ARTSF</name>
<dbReference type="InterPro" id="IPR036305">
    <property type="entry name" value="RGS_sf"/>
</dbReference>
<dbReference type="PANTHER" id="PTHR46848">
    <property type="entry name" value="REGULATOR OF G-PROTEIN SIGNALING 3"/>
    <property type="match status" value="1"/>
</dbReference>
<sequence>MDNLSGAVVGNDLEDIYPSTDEEEVGEAGEEQNAHGNSLKSIRSGRTPNTTAISLNRGSNGFGFSVSSTKPPRIQAIEHGAPADEAGLKIGDYVIFVGTKNVVKMDKDEVLRLLKSSDHLMLEVYRRPPSLADTPEPSSPSSMEKENLFPNKKCNTTTNLNIVKSRSDLYHTLKTEPPTSEISNHLPTHSGNLWIVNGRKTKRCWAALYDETLILSKYCGNSSNLDQISLQTEEIVDFESVEYRILLKDLQKAYFNIKKRDNELKLIVKVTNPGIVERGRKVITLRAENEQEKNFWQAVIHKQLSNLTVDVDRKGYTHLLQRQWYKLRESFSRSSGNCKSKTSSTKAETSRSPFDNSSTAPTDSGVVSYNPMVSQNPPDVDKFSDTLESHGSVSCGPETIDSDLNVNLLNQEYFDTTNLSDISENNEFIDFCEEELLELTNSRHRKQKNDDNYPFCDLEDIYLPIKGTKKEIENDDQGDGLASTFVHGDLSVPEVCDEEVNLTDLKNSSDFHKETTNNRENFHQDSSPLFKAKEKAEYANLFYSTDEINKRPDVEIKNYSEPSDLNNDLNNSMDTSFNKEVVNNSENFYQEPLSLSMTEGRAVDKHINCSTHQIKKPPNLLVKTEEVIIERDLKEEMHKKANRITKVESHKEVLTNFEENKNLKEGMVCQKARFFEEVKRVEAEAVKKMPKKQIDEKKAVLQTEKKESFECLSQSKSYSAECLNKCVEEFDCSGLSIQERLRILNAEPVKSFNRRSETSTQPKKAEEGRQQSPAKSKPSPIKRRAPHPHYSLRESLYSLEESQPCSTLEGKVLQDNRKKTSPSYCQYELESDTRISARTSRQTSEESGCSNVPPFSRNSQFSELSRHSSVDEHLKSKPNRHKRCKSWASSARSIISIQTSLSNLSRAPRTLSKNAIELAKSLTDVTKKGSSFGIGLLRGEASIVTLSNKASSSRNLETNRPSLKTVKEFQDNLYNPQGRSRKRKLAPKLPILCNAETIRQVRVKNPLVRAGEGFQRFRKNFSSFRKDLRRLAVNYHNCRLSRSQPLPPSVKPKPAEAAIWAESFEKLMESKYGCALFRAFLKREFSDENLDFWLAIEKYKKLPEDKLHEKAVLIYGEFIAEESSREVNLNGEVRKALHKACSALSPEDFHRNIFNLAQRHIADVLKNDAYPRFLQSTLYKELLHPTSSDKTPALFSL</sequence>
<feature type="compositionally biased region" description="Polar residues" evidence="1">
    <location>
        <begin position="353"/>
        <end position="367"/>
    </location>
</feature>
<feature type="region of interest" description="Disordered" evidence="1">
    <location>
        <begin position="836"/>
        <end position="863"/>
    </location>
</feature>
<keyword evidence="6" id="KW-1185">Reference proteome</keyword>
<dbReference type="InterPro" id="IPR011993">
    <property type="entry name" value="PH-like_dom_sf"/>
</dbReference>
<feature type="compositionally biased region" description="Low complexity" evidence="1">
    <location>
        <begin position="339"/>
        <end position="352"/>
    </location>
</feature>
<dbReference type="InterPro" id="IPR001478">
    <property type="entry name" value="PDZ"/>
</dbReference>
<dbReference type="PANTHER" id="PTHR46848:SF1">
    <property type="entry name" value="REGULATOR OF G-PROTEIN SIGNALING 3"/>
    <property type="match status" value="1"/>
</dbReference>
<dbReference type="Gene3D" id="2.30.42.10">
    <property type="match status" value="1"/>
</dbReference>
<dbReference type="PROSITE" id="PS50132">
    <property type="entry name" value="RGS"/>
    <property type="match status" value="1"/>
</dbReference>
<evidence type="ECO:0000259" key="2">
    <source>
        <dbReference type="PROSITE" id="PS50003"/>
    </source>
</evidence>
<dbReference type="Pfam" id="PF00595">
    <property type="entry name" value="PDZ"/>
    <property type="match status" value="1"/>
</dbReference>
<dbReference type="Gene3D" id="2.30.29.30">
    <property type="entry name" value="Pleckstrin-homology domain (PH domain)/Phosphotyrosine-binding domain (PTB)"/>
    <property type="match status" value="1"/>
</dbReference>
<dbReference type="PRINTS" id="PR01301">
    <property type="entry name" value="RGSPROTEIN"/>
</dbReference>
<dbReference type="InterPro" id="IPR016137">
    <property type="entry name" value="RGS"/>
</dbReference>
<accession>A0AA88HC80</accession>
<evidence type="ECO:0000259" key="3">
    <source>
        <dbReference type="PROSITE" id="PS50106"/>
    </source>
</evidence>
<feature type="domain" description="PH" evidence="2">
    <location>
        <begin position="186"/>
        <end position="305"/>
    </location>
</feature>
<dbReference type="EMBL" id="JAVRJZ010000020">
    <property type="protein sequence ID" value="KAK2706385.1"/>
    <property type="molecule type" value="Genomic_DNA"/>
</dbReference>
<gene>
    <name evidence="5" type="ORF">QYM36_016431</name>
</gene>
<organism evidence="5 6">
    <name type="scientific">Artemia franciscana</name>
    <name type="common">Brine shrimp</name>
    <name type="synonym">Artemia sanfranciscana</name>
    <dbReference type="NCBI Taxonomy" id="6661"/>
    <lineage>
        <taxon>Eukaryota</taxon>
        <taxon>Metazoa</taxon>
        <taxon>Ecdysozoa</taxon>
        <taxon>Arthropoda</taxon>
        <taxon>Crustacea</taxon>
        <taxon>Branchiopoda</taxon>
        <taxon>Anostraca</taxon>
        <taxon>Artemiidae</taxon>
        <taxon>Artemia</taxon>
    </lineage>
</organism>
<evidence type="ECO:0000256" key="1">
    <source>
        <dbReference type="SAM" id="MobiDB-lite"/>
    </source>
</evidence>
<feature type="domain" description="PDZ" evidence="3">
    <location>
        <begin position="52"/>
        <end position="129"/>
    </location>
</feature>
<feature type="region of interest" description="Disordered" evidence="1">
    <location>
        <begin position="1"/>
        <end position="67"/>
    </location>
</feature>
<dbReference type="InterPro" id="IPR044926">
    <property type="entry name" value="RGS_subdomain_2"/>
</dbReference>
<dbReference type="InterPro" id="IPR001849">
    <property type="entry name" value="PH_domain"/>
</dbReference>
<dbReference type="PROSITE" id="PS50106">
    <property type="entry name" value="PDZ"/>
    <property type="match status" value="1"/>
</dbReference>
<feature type="region of interest" description="Disordered" evidence="1">
    <location>
        <begin position="128"/>
        <end position="150"/>
    </location>
</feature>
<evidence type="ECO:0000313" key="6">
    <source>
        <dbReference type="Proteomes" id="UP001187531"/>
    </source>
</evidence>
<dbReference type="SUPFAM" id="SSF50729">
    <property type="entry name" value="PH domain-like"/>
    <property type="match status" value="1"/>
</dbReference>
<dbReference type="PROSITE" id="PS50003">
    <property type="entry name" value="PH_DOMAIN"/>
    <property type="match status" value="1"/>
</dbReference>
<proteinExistence type="predicted"/>
<dbReference type="Pfam" id="PF00615">
    <property type="entry name" value="RGS"/>
    <property type="match status" value="1"/>
</dbReference>
<dbReference type="SUPFAM" id="SSF50156">
    <property type="entry name" value="PDZ domain-like"/>
    <property type="match status" value="1"/>
</dbReference>
<dbReference type="SMART" id="SM00315">
    <property type="entry name" value="RGS"/>
    <property type="match status" value="1"/>
</dbReference>
<feature type="compositionally biased region" description="Polar residues" evidence="1">
    <location>
        <begin position="836"/>
        <end position="850"/>
    </location>
</feature>
<dbReference type="Gene3D" id="1.10.167.10">
    <property type="entry name" value="Regulator of G-protein Signalling 4, domain 2"/>
    <property type="match status" value="1"/>
</dbReference>
<comment type="caution">
    <text evidence="5">The sequence shown here is derived from an EMBL/GenBank/DDBJ whole genome shotgun (WGS) entry which is preliminary data.</text>
</comment>
<feature type="region of interest" description="Disordered" evidence="1">
    <location>
        <begin position="751"/>
        <end position="787"/>
    </location>
</feature>
<dbReference type="CDD" id="cd07440">
    <property type="entry name" value="RGS"/>
    <property type="match status" value="1"/>
</dbReference>
<dbReference type="SMART" id="SM00228">
    <property type="entry name" value="PDZ"/>
    <property type="match status" value="1"/>
</dbReference>
<dbReference type="InterPro" id="IPR036034">
    <property type="entry name" value="PDZ_sf"/>
</dbReference>
<dbReference type="GO" id="GO:0005886">
    <property type="term" value="C:plasma membrane"/>
    <property type="evidence" value="ECO:0007669"/>
    <property type="project" value="TreeGrafter"/>
</dbReference>
<feature type="compositionally biased region" description="Acidic residues" evidence="1">
    <location>
        <begin position="12"/>
        <end position="30"/>
    </location>
</feature>